<gene>
    <name evidence="4" type="ORF">A3D08_02220</name>
</gene>
<comment type="caution">
    <text evidence="4">The sequence shown here is derived from an EMBL/GenBank/DDBJ whole genome shotgun (WGS) entry which is preliminary data.</text>
</comment>
<feature type="transmembrane region" description="Helical" evidence="3">
    <location>
        <begin position="342"/>
        <end position="362"/>
    </location>
</feature>
<accession>A0A1F7HJS2</accession>
<evidence type="ECO:0000313" key="4">
    <source>
        <dbReference type="EMBL" id="OGK31345.1"/>
    </source>
</evidence>
<sequence length="1121" mass="124624">MFTRQNNPLRLLKSLFVLYALISVVSSVLSPIAAHAQYLPQPGTPVTGGTSGNQYYEPPKCKSGKGESPVESRGKGGNNEGEYCIRLGLTAEKRDNAKNTQNEPPCARTYQEWLDNPHRDFWVEDPDVTALGKGGERSRQFLLWALSRQSIDDHPVILDTWRLSQNVALFFVLIIVIVMGIGIIIGQQGIGFMGSNFSFGVELTPLIIKIAVLLLYILFSARIVLMAIQLSDVLMEFFIRTLGVRQLFNIYFIDTAGSANSISEALLKSEVAYKQFLGCTNWNINAQESVKTSKALIKFTNMTYYFIGGMLILRKIVLWFLLIVSPFLAILAPFIFIRNTGWIWMGVFFQWIFYGPLMALFLGGLSNIWNSAPVHIPYIFDFSRVNDMAQVIYPTAINILYGGPAQKLGIFNTSNYVDTFAEYLISLMMLWTVLILPWWLLRIFRDYCCEGIYAMKNVLLSMYDTMRASPGGPGPTPVAPTPLPTGSAKLAMQLPDKVKTGVETRVKLETVQDVKRAQTENILRSVNMQASTITQVARMETDQITRKQVTENLHQIQNPFKAETPTERQRLMNVRNEIQERAKKGDVLAQRLAAVMSQSSVHEKVSKERLLQTMPKVTAVPVITRVTVTVPQERQQTITQTALNYVARSSEIMNTLAQQTGLSVQQTTNILQTFNRITALDTSTDIAVSKTAQEVGVEETRVQQVIAKTATMMKSRTDILEIVARSENVDKETVSQTIQTKLRGAIGVTTQKSTEIAQRVLTQVSYDNQAVQQIAQGSQLPEQQTRQILQALGGSAQLDISLKSAVDETAQKTGVAPAQVRKVASQTAFVVGANANFVQSVATDLQVETGAAQDVAQEKIEAVSMAEKEIEDYVPPSQKVSIEDYEEVKSMWIQHYETAEIPVTENVTSRQEWVDQDVVRISNILNKLLSPNRQLQEQGLNDVGYILPIFMVNNLTGEELLVYLKAKIQAAKEVSKSLRREEEVMKKAKGEEELVEIERPKEQAAAKAEVLSVELPEDGATAVAKDTDQAGETGEDMARKDDQEGGSQTAGSGEDFTVQPQANPSQPQPAKLQPQPAQSQLQPDLPQQQADLPQLQVAEKAPEDQNTELEDLKKTLEKGMS</sequence>
<feature type="compositionally biased region" description="Low complexity" evidence="2">
    <location>
        <begin position="1059"/>
        <end position="1096"/>
    </location>
</feature>
<name>A0A1F7HJS2_9BACT</name>
<feature type="transmembrane region" description="Helical" evidence="3">
    <location>
        <begin position="206"/>
        <end position="225"/>
    </location>
</feature>
<keyword evidence="3" id="KW-0812">Transmembrane</keyword>
<feature type="transmembrane region" description="Helical" evidence="3">
    <location>
        <begin position="316"/>
        <end position="336"/>
    </location>
</feature>
<dbReference type="Proteomes" id="UP000178098">
    <property type="component" value="Unassembled WGS sequence"/>
</dbReference>
<feature type="region of interest" description="Disordered" evidence="2">
    <location>
        <begin position="42"/>
        <end position="77"/>
    </location>
</feature>
<dbReference type="AlphaFoldDB" id="A0A1F7HJS2"/>
<evidence type="ECO:0000256" key="2">
    <source>
        <dbReference type="SAM" id="MobiDB-lite"/>
    </source>
</evidence>
<feature type="compositionally biased region" description="Basic and acidic residues" evidence="2">
    <location>
        <begin position="64"/>
        <end position="74"/>
    </location>
</feature>
<proteinExistence type="predicted"/>
<feature type="transmembrane region" description="Helical" evidence="3">
    <location>
        <begin position="420"/>
        <end position="440"/>
    </location>
</feature>
<feature type="transmembrane region" description="Helical" evidence="3">
    <location>
        <begin position="167"/>
        <end position="186"/>
    </location>
</feature>
<dbReference type="EMBL" id="MFZT01000019">
    <property type="protein sequence ID" value="OGK31345.1"/>
    <property type="molecule type" value="Genomic_DNA"/>
</dbReference>
<reference evidence="4 5" key="1">
    <citation type="journal article" date="2016" name="Nat. Commun.">
        <title>Thousands of microbial genomes shed light on interconnected biogeochemical processes in an aquifer system.</title>
        <authorList>
            <person name="Anantharaman K."/>
            <person name="Brown C.T."/>
            <person name="Hug L.A."/>
            <person name="Sharon I."/>
            <person name="Castelle C.J."/>
            <person name="Probst A.J."/>
            <person name="Thomas B.C."/>
            <person name="Singh A."/>
            <person name="Wilkins M.J."/>
            <person name="Karaoz U."/>
            <person name="Brodie E.L."/>
            <person name="Williams K.H."/>
            <person name="Hubbard S.S."/>
            <person name="Banfield J.F."/>
        </authorList>
    </citation>
    <scope>NUCLEOTIDE SEQUENCE [LARGE SCALE GENOMIC DNA]</scope>
</reference>
<keyword evidence="1" id="KW-0175">Coiled coil</keyword>
<evidence type="ECO:0000313" key="5">
    <source>
        <dbReference type="Proteomes" id="UP000178098"/>
    </source>
</evidence>
<feature type="compositionally biased region" description="Basic and acidic residues" evidence="2">
    <location>
        <begin position="1110"/>
        <end position="1121"/>
    </location>
</feature>
<feature type="region of interest" description="Disordered" evidence="2">
    <location>
        <begin position="1012"/>
        <end position="1121"/>
    </location>
</feature>
<feature type="coiled-coil region" evidence="1">
    <location>
        <begin position="971"/>
        <end position="998"/>
    </location>
</feature>
<protein>
    <submittedName>
        <fullName evidence="4">Uncharacterized protein</fullName>
    </submittedName>
</protein>
<organism evidence="4 5">
    <name type="scientific">Candidatus Roizmanbacteria bacterium RIFCSPHIGHO2_02_FULL_43_11</name>
    <dbReference type="NCBI Taxonomy" id="1802043"/>
    <lineage>
        <taxon>Bacteria</taxon>
        <taxon>Candidatus Roizmaniibacteriota</taxon>
    </lineage>
</organism>
<keyword evidence="3" id="KW-0472">Membrane</keyword>
<evidence type="ECO:0000256" key="3">
    <source>
        <dbReference type="SAM" id="Phobius"/>
    </source>
</evidence>
<keyword evidence="3" id="KW-1133">Transmembrane helix</keyword>
<feature type="transmembrane region" description="Helical" evidence="3">
    <location>
        <begin position="16"/>
        <end position="34"/>
    </location>
</feature>
<evidence type="ECO:0000256" key="1">
    <source>
        <dbReference type="SAM" id="Coils"/>
    </source>
</evidence>